<reference evidence="1" key="1">
    <citation type="submission" date="2022-10" db="EMBL/GenBank/DDBJ databases">
        <title>Genome Sequence of Xylaria curta.</title>
        <authorList>
            <person name="Buettner E."/>
        </authorList>
    </citation>
    <scope>NUCLEOTIDE SEQUENCE</scope>
    <source>
        <strain evidence="1">Babe10</strain>
    </source>
</reference>
<protein>
    <submittedName>
        <fullName evidence="1">Uncharacterized protein</fullName>
    </submittedName>
</protein>
<name>A0ACC1PKD5_9PEZI</name>
<dbReference type="Proteomes" id="UP001143856">
    <property type="component" value="Unassembled WGS sequence"/>
</dbReference>
<accession>A0ACC1PKD5</accession>
<keyword evidence="2" id="KW-1185">Reference proteome</keyword>
<comment type="caution">
    <text evidence="1">The sequence shown here is derived from an EMBL/GenBank/DDBJ whole genome shotgun (WGS) entry which is preliminary data.</text>
</comment>
<evidence type="ECO:0000313" key="2">
    <source>
        <dbReference type="Proteomes" id="UP001143856"/>
    </source>
</evidence>
<sequence length="876" mass="98115">MSSRQVRKLQKQRELEQLQASSRAQNDSEESEDEAPIQRHKPSAFAGFAALGGQDDGDDEEDDDNTNEVEPLETSSRPPETAVRTGAPNAVSKKSKKKRKKGKKPDTSIKSTSISGPTHAKTSVDDIDDIDEALRELDLSNKNAGASTGSQEDPMRSVAYERICELLRINTHHLKVVHEMRNLFGREAITAALNEENEERARTQRQRVIPQQVDLETYLKGQHGKTLPEVTLRRNPFLYGKDTWPRASTEGLTMRRFEEGEKESMGKLLPGTVEFGFVHDPNYGMIESDFFTMVRMHDPMRLVTILHRYPYHISSLIQVSKIAKQDQNSALSADLCERALFTFGRVALSGFRAKMEEGKARLDFRRPENRQFWLAGYHYLRNLAMKGTYRTALEWAKLLFSMDLRDPYGIIHFIHPMAIRAHESKWFIDFCDSEALDEFDTAQDYIRQTLVLARLQQQDAAGAKALLLEGMERLPWLYNSLYKSLNLDVPKSIWGTQPRDGHEELFIELYIHQTKNLWDNAQATSLLKEAAREAKKPDIQTFGFPPVVGRNVARFVYLDNTPSLMGYVPGGMLSTSPNWEFDPLPPPEEENIFSYSSQREPWAPPEDELGDVIPRGEEELRRLLVEVQQRGAQPEFVAFIQEAIAEAQQEGGAVDEDEGEDEAADAESPPAVGPGIFQALLDLFNGGGVNGEASEGDNELLHDHWGLAESEIENRMPGAWGSDSEDNDEGLRGLFALLSRCWFTSSHTYLNKPTIPPVPAVPYIGTDHASSTQQRLNNTGISRNIDQEHADTMADAHTYKFNVSMSCGGCSGAINRVLGKLEGVQSYDVSLEKQEAVVVASPGLDYETVLKTIKKTGKKVNSGEADGESKSIELPE</sequence>
<evidence type="ECO:0000313" key="1">
    <source>
        <dbReference type="EMBL" id="KAJ2993039.1"/>
    </source>
</evidence>
<organism evidence="1 2">
    <name type="scientific">Xylaria curta</name>
    <dbReference type="NCBI Taxonomy" id="42375"/>
    <lineage>
        <taxon>Eukaryota</taxon>
        <taxon>Fungi</taxon>
        <taxon>Dikarya</taxon>
        <taxon>Ascomycota</taxon>
        <taxon>Pezizomycotina</taxon>
        <taxon>Sordariomycetes</taxon>
        <taxon>Xylariomycetidae</taxon>
        <taxon>Xylariales</taxon>
        <taxon>Xylariaceae</taxon>
        <taxon>Xylaria</taxon>
    </lineage>
</organism>
<dbReference type="EMBL" id="JAPDGR010000235">
    <property type="protein sequence ID" value="KAJ2993039.1"/>
    <property type="molecule type" value="Genomic_DNA"/>
</dbReference>
<gene>
    <name evidence="1" type="ORF">NUW58_g1966</name>
</gene>
<proteinExistence type="predicted"/>